<evidence type="ECO:0000313" key="1">
    <source>
        <dbReference type="EMBL" id="JAH57348.1"/>
    </source>
</evidence>
<reference evidence="1" key="2">
    <citation type="journal article" date="2015" name="Fish Shellfish Immunol.">
        <title>Early steps in the European eel (Anguilla anguilla)-Vibrio vulnificus interaction in the gills: Role of the RtxA13 toxin.</title>
        <authorList>
            <person name="Callol A."/>
            <person name="Pajuelo D."/>
            <person name="Ebbesson L."/>
            <person name="Teles M."/>
            <person name="MacKenzie S."/>
            <person name="Amaro C."/>
        </authorList>
    </citation>
    <scope>NUCLEOTIDE SEQUENCE</scope>
</reference>
<dbReference type="AlphaFoldDB" id="A0A0E9TX93"/>
<accession>A0A0E9TX93</accession>
<dbReference type="EMBL" id="GBXM01051229">
    <property type="protein sequence ID" value="JAH57348.1"/>
    <property type="molecule type" value="Transcribed_RNA"/>
</dbReference>
<sequence length="28" mass="3244">MRTSINFCHFNRVISCSMGLRTINRATN</sequence>
<name>A0A0E9TX93_ANGAN</name>
<organism evidence="1">
    <name type="scientific">Anguilla anguilla</name>
    <name type="common">European freshwater eel</name>
    <name type="synonym">Muraena anguilla</name>
    <dbReference type="NCBI Taxonomy" id="7936"/>
    <lineage>
        <taxon>Eukaryota</taxon>
        <taxon>Metazoa</taxon>
        <taxon>Chordata</taxon>
        <taxon>Craniata</taxon>
        <taxon>Vertebrata</taxon>
        <taxon>Euteleostomi</taxon>
        <taxon>Actinopterygii</taxon>
        <taxon>Neopterygii</taxon>
        <taxon>Teleostei</taxon>
        <taxon>Anguilliformes</taxon>
        <taxon>Anguillidae</taxon>
        <taxon>Anguilla</taxon>
    </lineage>
</organism>
<proteinExistence type="predicted"/>
<protein>
    <submittedName>
        <fullName evidence="1">Uncharacterized protein</fullName>
    </submittedName>
</protein>
<reference evidence="1" key="1">
    <citation type="submission" date="2014-11" db="EMBL/GenBank/DDBJ databases">
        <authorList>
            <person name="Amaro Gonzalez C."/>
        </authorList>
    </citation>
    <scope>NUCLEOTIDE SEQUENCE</scope>
</reference>